<dbReference type="InterPro" id="IPR013098">
    <property type="entry name" value="Ig_I-set"/>
</dbReference>
<feature type="domain" description="Ig-like" evidence="3">
    <location>
        <begin position="68"/>
        <end position="149"/>
    </location>
</feature>
<dbReference type="PANTHER" id="PTHR10075:SF100">
    <property type="entry name" value="FASCICLIN-2"/>
    <property type="match status" value="1"/>
</dbReference>
<dbReference type="PROSITE" id="PS50835">
    <property type="entry name" value="IG_LIKE"/>
    <property type="match status" value="2"/>
</dbReference>
<dbReference type="InterPro" id="IPR036179">
    <property type="entry name" value="Ig-like_dom_sf"/>
</dbReference>
<keyword evidence="1" id="KW-0677">Repeat</keyword>
<evidence type="ECO:0000259" key="3">
    <source>
        <dbReference type="PROSITE" id="PS50835"/>
    </source>
</evidence>
<accession>A0A8R1XVD4</accession>
<feature type="domain" description="Ig-like" evidence="3">
    <location>
        <begin position="7"/>
        <end position="67"/>
    </location>
</feature>
<reference evidence="4" key="2">
    <citation type="submission" date="2022-06" db="UniProtKB">
        <authorList>
            <consortium name="EnsemblMetazoa"/>
        </authorList>
    </citation>
    <scope>IDENTIFICATION</scope>
</reference>
<dbReference type="Pfam" id="PF07679">
    <property type="entry name" value="I-set"/>
    <property type="match status" value="2"/>
</dbReference>
<dbReference type="EnsemblMetazoa" id="OVOC3498.1">
    <property type="protein sequence ID" value="OVOC3498.1"/>
    <property type="gene ID" value="WBGene00240307"/>
</dbReference>
<keyword evidence="5" id="KW-1185">Reference proteome</keyword>
<reference evidence="5" key="1">
    <citation type="submission" date="2013-10" db="EMBL/GenBank/DDBJ databases">
        <title>Genome sequencing of Onchocerca volvulus.</title>
        <authorList>
            <person name="Cotton J."/>
            <person name="Tsai J."/>
            <person name="Stanley E."/>
            <person name="Tracey A."/>
            <person name="Holroyd N."/>
            <person name="Lustigman S."/>
            <person name="Berriman M."/>
        </authorList>
    </citation>
    <scope>NUCLEOTIDE SEQUENCE</scope>
</reference>
<evidence type="ECO:0000313" key="5">
    <source>
        <dbReference type="Proteomes" id="UP000024404"/>
    </source>
</evidence>
<organism evidence="4 5">
    <name type="scientific">Onchocerca volvulus</name>
    <dbReference type="NCBI Taxonomy" id="6282"/>
    <lineage>
        <taxon>Eukaryota</taxon>
        <taxon>Metazoa</taxon>
        <taxon>Ecdysozoa</taxon>
        <taxon>Nematoda</taxon>
        <taxon>Chromadorea</taxon>
        <taxon>Rhabditida</taxon>
        <taxon>Spirurina</taxon>
        <taxon>Spiruromorpha</taxon>
        <taxon>Filarioidea</taxon>
        <taxon>Onchocercidae</taxon>
        <taxon>Onchocerca</taxon>
    </lineage>
</organism>
<name>A0A8R1XVD4_ONCVO</name>
<dbReference type="Proteomes" id="UP000024404">
    <property type="component" value="Unassembled WGS sequence"/>
</dbReference>
<dbReference type="Gene3D" id="2.60.40.10">
    <property type="entry name" value="Immunoglobulins"/>
    <property type="match status" value="2"/>
</dbReference>
<dbReference type="InterPro" id="IPR007110">
    <property type="entry name" value="Ig-like_dom"/>
</dbReference>
<protein>
    <recommendedName>
        <fullName evidence="3">Ig-like domain-containing protein</fullName>
    </recommendedName>
</protein>
<evidence type="ECO:0000256" key="2">
    <source>
        <dbReference type="ARBA" id="ARBA00023319"/>
    </source>
</evidence>
<dbReference type="GO" id="GO:0005886">
    <property type="term" value="C:plasma membrane"/>
    <property type="evidence" value="ECO:0007669"/>
    <property type="project" value="TreeGrafter"/>
</dbReference>
<dbReference type="CDD" id="cd00096">
    <property type="entry name" value="Ig"/>
    <property type="match status" value="1"/>
</dbReference>
<dbReference type="GO" id="GO:0098632">
    <property type="term" value="F:cell-cell adhesion mediator activity"/>
    <property type="evidence" value="ECO:0007669"/>
    <property type="project" value="TreeGrafter"/>
</dbReference>
<dbReference type="SUPFAM" id="SSF48726">
    <property type="entry name" value="Immunoglobulin"/>
    <property type="match status" value="2"/>
</dbReference>
<evidence type="ECO:0000313" key="4">
    <source>
        <dbReference type="EnsemblMetazoa" id="OVOC3498.1"/>
    </source>
</evidence>
<dbReference type="GO" id="GO:0030424">
    <property type="term" value="C:axon"/>
    <property type="evidence" value="ECO:0007669"/>
    <property type="project" value="TreeGrafter"/>
</dbReference>
<dbReference type="GO" id="GO:0007411">
    <property type="term" value="P:axon guidance"/>
    <property type="evidence" value="ECO:0007669"/>
    <property type="project" value="TreeGrafter"/>
</dbReference>
<dbReference type="AlphaFoldDB" id="A0A8R1XVD4"/>
<sequence>MNKFGIITWYLDERSITESDANIILSDDQRRLHILKSHIMDAGSYRCVARNAAGDSAKAFQVEVVVSPNLNQSAHNIKVIILEGEYVELGCPISGFLSLILPGLSMDKFLKKAKQNEVIIESAQLENEGIYTCVGTNKGGSLDVDVHLTVLGRFLF</sequence>
<dbReference type="GO" id="GO:0007156">
    <property type="term" value="P:homophilic cell adhesion via plasma membrane adhesion molecules"/>
    <property type="evidence" value="ECO:0007669"/>
    <property type="project" value="TreeGrafter"/>
</dbReference>
<proteinExistence type="predicted"/>
<dbReference type="PANTHER" id="PTHR10075">
    <property type="entry name" value="BASIGIN RELATED"/>
    <property type="match status" value="1"/>
</dbReference>
<dbReference type="InterPro" id="IPR013783">
    <property type="entry name" value="Ig-like_fold"/>
</dbReference>
<dbReference type="SMART" id="SM00409">
    <property type="entry name" value="IG"/>
    <property type="match status" value="1"/>
</dbReference>
<evidence type="ECO:0000256" key="1">
    <source>
        <dbReference type="ARBA" id="ARBA00022737"/>
    </source>
</evidence>
<keyword evidence="2" id="KW-0393">Immunoglobulin domain</keyword>
<dbReference type="InterPro" id="IPR003599">
    <property type="entry name" value="Ig_sub"/>
</dbReference>
<dbReference type="EMBL" id="CMVM020000116">
    <property type="status" value="NOT_ANNOTATED_CDS"/>
    <property type="molecule type" value="Genomic_DNA"/>
</dbReference>
<dbReference type="GO" id="GO:0070593">
    <property type="term" value="P:dendrite self-avoidance"/>
    <property type="evidence" value="ECO:0007669"/>
    <property type="project" value="TreeGrafter"/>
</dbReference>